<dbReference type="InParanoid" id="C7ZB44"/>
<reference evidence="2 3" key="1">
    <citation type="journal article" date="2009" name="PLoS Genet.">
        <title>The genome of Nectria haematococca: contribution of supernumerary chromosomes to gene expansion.</title>
        <authorList>
            <person name="Coleman J.J."/>
            <person name="Rounsley S.D."/>
            <person name="Rodriguez-Carres M."/>
            <person name="Kuo A."/>
            <person name="Wasmann C.C."/>
            <person name="Grimwood J."/>
            <person name="Schmutz J."/>
            <person name="Taga M."/>
            <person name="White G.J."/>
            <person name="Zhou S."/>
            <person name="Schwartz D.C."/>
            <person name="Freitag M."/>
            <person name="Ma L.J."/>
            <person name="Danchin E.G."/>
            <person name="Henrissat B."/>
            <person name="Coutinho P.M."/>
            <person name="Nelson D.R."/>
            <person name="Straney D."/>
            <person name="Napoli C.A."/>
            <person name="Barker B.M."/>
            <person name="Gribskov M."/>
            <person name="Rep M."/>
            <person name="Kroken S."/>
            <person name="Molnar I."/>
            <person name="Rensing C."/>
            <person name="Kennell J.C."/>
            <person name="Zamora J."/>
            <person name="Farman M.L."/>
            <person name="Selker E.U."/>
            <person name="Salamov A."/>
            <person name="Shapiro H."/>
            <person name="Pangilinan J."/>
            <person name="Lindquist E."/>
            <person name="Lamers C."/>
            <person name="Grigoriev I.V."/>
            <person name="Geiser D.M."/>
            <person name="Covert S.F."/>
            <person name="Temporini E."/>
            <person name="Vanetten H.D."/>
        </authorList>
    </citation>
    <scope>NUCLEOTIDE SEQUENCE [LARGE SCALE GENOMIC DNA]</scope>
    <source>
        <strain evidence="3">ATCC MYA-4622 / CBS 123669 / FGSC 9596 / NRRL 45880 / 77-13-4</strain>
    </source>
</reference>
<keyword evidence="3" id="KW-1185">Reference proteome</keyword>
<dbReference type="HOGENOM" id="CLU_064241_0_0_1"/>
<dbReference type="Proteomes" id="UP000005206">
    <property type="component" value="Chromosome 7"/>
</dbReference>
<proteinExistence type="predicted"/>
<dbReference type="KEGG" id="nhe:NECHADRAFT_83201"/>
<dbReference type="OrthoDB" id="6220758at2759"/>
<dbReference type="PANTHER" id="PTHR43283">
    <property type="entry name" value="BETA-LACTAMASE-RELATED"/>
    <property type="match status" value="1"/>
</dbReference>
<dbReference type="Gene3D" id="3.40.710.10">
    <property type="entry name" value="DD-peptidase/beta-lactamase superfamily"/>
    <property type="match status" value="1"/>
</dbReference>
<sequence>MTPSARDANFNEEALSRLCKAIQDDIDNGRMFAASIIVGRGGNIGLQKVFGTVTPDGRAACDDDIYLAMSVSKSFTAALILRAVDQGRFTLDTKVADILPDFAIGGKQNVTIRQLLNHTAGTFRGFLPPGISAENLGNLDQYYASVASIPIDYAVLGKILVATDPKERNFRTIAKEELFDPLGMEHSCFGLAEDHENRVPNHTGSLSKDALVPEKEARNMPDSPALYSLLGGYVRGDGHYLTGAGYTASPRAFYGVGGGSTMWMVDPDRDLTVCFFSAGFIEGLHHLERLSKINDVALSACNW</sequence>
<dbReference type="EMBL" id="GG698914">
    <property type="protein sequence ID" value="EEU38869.1"/>
    <property type="molecule type" value="Genomic_DNA"/>
</dbReference>
<dbReference type="InterPro" id="IPR050789">
    <property type="entry name" value="Diverse_Enzym_Activities"/>
</dbReference>
<dbReference type="STRING" id="660122.C7ZB44"/>
<dbReference type="GeneID" id="9670776"/>
<dbReference type="Pfam" id="PF00144">
    <property type="entry name" value="Beta-lactamase"/>
    <property type="match status" value="1"/>
</dbReference>
<gene>
    <name evidence="2" type="ORF">NECHADRAFT_83201</name>
</gene>
<evidence type="ECO:0000313" key="2">
    <source>
        <dbReference type="EMBL" id="EEU38869.1"/>
    </source>
</evidence>
<dbReference type="InterPro" id="IPR001466">
    <property type="entry name" value="Beta-lactam-related"/>
</dbReference>
<evidence type="ECO:0000313" key="3">
    <source>
        <dbReference type="Proteomes" id="UP000005206"/>
    </source>
</evidence>
<accession>C7ZB44</accession>
<dbReference type="VEuPathDB" id="FungiDB:NECHADRAFT_83201"/>
<dbReference type="AlphaFoldDB" id="C7ZB44"/>
<dbReference type="InterPro" id="IPR012338">
    <property type="entry name" value="Beta-lactam/transpept-like"/>
</dbReference>
<organism evidence="2 3">
    <name type="scientific">Fusarium vanettenii (strain ATCC MYA-4622 / CBS 123669 / FGSC 9596 / NRRL 45880 / 77-13-4)</name>
    <name type="common">Fusarium solani subsp. pisi</name>
    <dbReference type="NCBI Taxonomy" id="660122"/>
    <lineage>
        <taxon>Eukaryota</taxon>
        <taxon>Fungi</taxon>
        <taxon>Dikarya</taxon>
        <taxon>Ascomycota</taxon>
        <taxon>Pezizomycotina</taxon>
        <taxon>Sordariomycetes</taxon>
        <taxon>Hypocreomycetidae</taxon>
        <taxon>Hypocreales</taxon>
        <taxon>Nectriaceae</taxon>
        <taxon>Fusarium</taxon>
        <taxon>Fusarium solani species complex</taxon>
        <taxon>Fusarium vanettenii</taxon>
    </lineage>
</organism>
<dbReference type="RefSeq" id="XP_003044582.1">
    <property type="nucleotide sequence ID" value="XM_003044536.1"/>
</dbReference>
<name>C7ZB44_FUSV7</name>
<protein>
    <recommendedName>
        <fullName evidence="1">Beta-lactamase-related domain-containing protein</fullName>
    </recommendedName>
</protein>
<feature type="domain" description="Beta-lactamase-related" evidence="1">
    <location>
        <begin position="21"/>
        <end position="236"/>
    </location>
</feature>
<evidence type="ECO:0000259" key="1">
    <source>
        <dbReference type="Pfam" id="PF00144"/>
    </source>
</evidence>
<dbReference type="SUPFAM" id="SSF56601">
    <property type="entry name" value="beta-lactamase/transpeptidase-like"/>
    <property type="match status" value="1"/>
</dbReference>